<protein>
    <recommendedName>
        <fullName evidence="4">SbsA Ig-like domain-containing protein</fullName>
    </recommendedName>
</protein>
<name>A0A6G1X553_9BACI</name>
<dbReference type="OrthoDB" id="9778998at2"/>
<dbReference type="InterPro" id="IPR019198">
    <property type="entry name" value="Beta_propeller_containing"/>
</dbReference>
<evidence type="ECO:0008006" key="4">
    <source>
        <dbReference type="Google" id="ProtNLM"/>
    </source>
</evidence>
<evidence type="ECO:0000256" key="1">
    <source>
        <dbReference type="SAM" id="MobiDB-lite"/>
    </source>
</evidence>
<evidence type="ECO:0000313" key="2">
    <source>
        <dbReference type="EMBL" id="MRG86094.1"/>
    </source>
</evidence>
<feature type="region of interest" description="Disordered" evidence="1">
    <location>
        <begin position="163"/>
        <end position="195"/>
    </location>
</feature>
<dbReference type="Pfam" id="PF09826">
    <property type="entry name" value="Beta_propel"/>
    <property type="match status" value="1"/>
</dbReference>
<evidence type="ECO:0000313" key="3">
    <source>
        <dbReference type="Proteomes" id="UP000480185"/>
    </source>
</evidence>
<dbReference type="RefSeq" id="WP_153728009.1">
    <property type="nucleotide sequence ID" value="NZ_WJNH01000003.1"/>
</dbReference>
<organism evidence="2 3">
    <name type="scientific">Salinibacillus xinjiangensis</name>
    <dbReference type="NCBI Taxonomy" id="1229268"/>
    <lineage>
        <taxon>Bacteria</taxon>
        <taxon>Bacillati</taxon>
        <taxon>Bacillota</taxon>
        <taxon>Bacilli</taxon>
        <taxon>Bacillales</taxon>
        <taxon>Bacillaceae</taxon>
        <taxon>Salinibacillus</taxon>
    </lineage>
</organism>
<gene>
    <name evidence="2" type="ORF">GH754_07120</name>
</gene>
<proteinExistence type="predicted"/>
<comment type="caution">
    <text evidence="2">The sequence shown here is derived from an EMBL/GenBank/DDBJ whole genome shotgun (WGS) entry which is preliminary data.</text>
</comment>
<dbReference type="EMBL" id="WJNH01000003">
    <property type="protein sequence ID" value="MRG86094.1"/>
    <property type="molecule type" value="Genomic_DNA"/>
</dbReference>
<dbReference type="AlphaFoldDB" id="A0A6G1X553"/>
<keyword evidence="3" id="KW-1185">Reference proteome</keyword>
<sequence length="745" mass="84839">MKKILWLCVIVILGIGVLTYSLLSNSITAQIPAASSYAPAFKDWSIHFSEPMNPETFTNDSVQVFDQRNDTIEVDFDWNEDNTILTVKAPENGYQLDESYRINISERVETTKGDQLSQEFTHVFQAVEDLPKIAGESQLLTLLEERMEKRRQQYDGVVMENAEADTATEESSASGEAGNNAPTSDTNVQVDGIDEGDTIKTDGDYIYFARENDIVIAAAKGKNSTVVSKIDEDHFHTQELYLHKNLLISIGITEKSIRPEKAPNRSLPNADTAIYPPVHAPQTTAYIYDISDKKNPKRVREFTMEGALMASRKMDGFLYLVGNNHPPYHIMSDKQGNKDVEVRPFIKDTAVSEQGEPVDYEDMYFFPESHDERFMLLTSLDLSDMEKEANVETYLGASNQMYMSKNHIYTAVNKYPVSTNNNQNSTAEIAIARPADTKIIQFKIDQEDITYHASTIVKGTLINQFAMDERNETFRVATTKGLAWQEEQPSTNNLYTFDLDLKPLGKVEGLAEGERIYSVRFMDHVAYMVTFKQVDPLFVIDLQDAKNPKVLGKLKIPGFSNYLHPLDDHHVIGFGQHTELRDVEWDDEPQVQQAGLKISVFDVSDPTKPKEKYSEILGQRGSHSEINYNHKSLYKHPEKNLFGFPAQLSETKVIHKGDATYEDMSFVYEGAFLYEITPEKGIELKDTITHQKKDIPHPRWESQIKRMVSVGDILYTFSFEHMKVYNIKEENVIKSVELPDLKRPY</sequence>
<accession>A0A6G1X553</accession>
<reference evidence="2 3" key="1">
    <citation type="submission" date="2019-11" db="EMBL/GenBank/DDBJ databases">
        <authorList>
            <person name="Li J."/>
        </authorList>
    </citation>
    <scope>NUCLEOTIDE SEQUENCE [LARGE SCALE GENOMIC DNA]</scope>
    <source>
        <strain evidence="2 3">J4</strain>
    </source>
</reference>
<feature type="compositionally biased region" description="Low complexity" evidence="1">
    <location>
        <begin position="169"/>
        <end position="181"/>
    </location>
</feature>
<dbReference type="Proteomes" id="UP000480185">
    <property type="component" value="Unassembled WGS sequence"/>
</dbReference>